<dbReference type="Proteomes" id="UP001212841">
    <property type="component" value="Unassembled WGS sequence"/>
</dbReference>
<keyword evidence="4" id="KW-1185">Reference proteome</keyword>
<feature type="transmembrane region" description="Helical" evidence="2">
    <location>
        <begin position="138"/>
        <end position="159"/>
    </location>
</feature>
<sequence length="177" mass="18838">MSQQTQQPLAQAGQAAQNVADRARQATHKLTSEVSTKLHQAPEVTERGVEKALGFVWPVWGYAKEVTGWGAGVLQEGMRRYPPLKAFVYSFAAAAAVPTAVFAGYGTTTGAIIASIGTTVGGITQAIALAIGGFFYFWWLVGAFIVGSFAAIVATGLWLTVGSYRMLEHGVRNSVRQ</sequence>
<dbReference type="EMBL" id="JADGJD010001984">
    <property type="protein sequence ID" value="KAJ3035994.1"/>
    <property type="molecule type" value="Genomic_DNA"/>
</dbReference>
<proteinExistence type="predicted"/>
<dbReference type="AlphaFoldDB" id="A0AAD5S2S6"/>
<gene>
    <name evidence="3" type="ORF">HK097_003961</name>
</gene>
<keyword evidence="2" id="KW-0472">Membrane</keyword>
<organism evidence="3 4">
    <name type="scientific">Rhizophlyctis rosea</name>
    <dbReference type="NCBI Taxonomy" id="64517"/>
    <lineage>
        <taxon>Eukaryota</taxon>
        <taxon>Fungi</taxon>
        <taxon>Fungi incertae sedis</taxon>
        <taxon>Chytridiomycota</taxon>
        <taxon>Chytridiomycota incertae sedis</taxon>
        <taxon>Chytridiomycetes</taxon>
        <taxon>Rhizophlyctidales</taxon>
        <taxon>Rhizophlyctidaceae</taxon>
        <taxon>Rhizophlyctis</taxon>
    </lineage>
</organism>
<feature type="compositionally biased region" description="Low complexity" evidence="1">
    <location>
        <begin position="1"/>
        <end position="17"/>
    </location>
</feature>
<reference evidence="3" key="1">
    <citation type="submission" date="2020-05" db="EMBL/GenBank/DDBJ databases">
        <title>Phylogenomic resolution of chytrid fungi.</title>
        <authorList>
            <person name="Stajich J.E."/>
            <person name="Amses K."/>
            <person name="Simmons R."/>
            <person name="Seto K."/>
            <person name="Myers J."/>
            <person name="Bonds A."/>
            <person name="Quandt C.A."/>
            <person name="Barry K."/>
            <person name="Liu P."/>
            <person name="Grigoriev I."/>
            <person name="Longcore J.E."/>
            <person name="James T.Y."/>
        </authorList>
    </citation>
    <scope>NUCLEOTIDE SEQUENCE</scope>
    <source>
        <strain evidence="3">JEL0318</strain>
    </source>
</reference>
<protein>
    <submittedName>
        <fullName evidence="3">Uncharacterized protein</fullName>
    </submittedName>
</protein>
<feature type="transmembrane region" description="Helical" evidence="2">
    <location>
        <begin position="86"/>
        <end position="105"/>
    </location>
</feature>
<keyword evidence="2" id="KW-1133">Transmembrane helix</keyword>
<keyword evidence="2" id="KW-0812">Transmembrane</keyword>
<name>A0AAD5S2S6_9FUNG</name>
<feature type="region of interest" description="Disordered" evidence="1">
    <location>
        <begin position="1"/>
        <end position="26"/>
    </location>
</feature>
<feature type="transmembrane region" description="Helical" evidence="2">
    <location>
        <begin position="111"/>
        <end position="131"/>
    </location>
</feature>
<accession>A0AAD5S2S6</accession>
<evidence type="ECO:0000313" key="4">
    <source>
        <dbReference type="Proteomes" id="UP001212841"/>
    </source>
</evidence>
<comment type="caution">
    <text evidence="3">The sequence shown here is derived from an EMBL/GenBank/DDBJ whole genome shotgun (WGS) entry which is preliminary data.</text>
</comment>
<evidence type="ECO:0000256" key="1">
    <source>
        <dbReference type="SAM" id="MobiDB-lite"/>
    </source>
</evidence>
<evidence type="ECO:0000313" key="3">
    <source>
        <dbReference type="EMBL" id="KAJ3035994.1"/>
    </source>
</evidence>
<evidence type="ECO:0000256" key="2">
    <source>
        <dbReference type="SAM" id="Phobius"/>
    </source>
</evidence>